<dbReference type="Proteomes" id="UP000011603">
    <property type="component" value="Unassembled WGS sequence"/>
</dbReference>
<dbReference type="KEGG" id="hme:HFX_0913"/>
<reference evidence="2" key="5">
    <citation type="submission" date="2014-05" db="EMBL/GenBank/DDBJ databases">
        <authorList>
            <person name="Wang L."/>
            <person name="Yang H."/>
            <person name="Xiang H."/>
        </authorList>
    </citation>
    <scope>NUCLEOTIDE SEQUENCE</scope>
    <source>
        <strain evidence="2">CGMCC 1.2087</strain>
    </source>
</reference>
<evidence type="ECO:0000313" key="6">
    <source>
        <dbReference type="Proteomes" id="UP000006469"/>
    </source>
</evidence>
<dbReference type="PATRIC" id="fig|523841.21.peg.1192"/>
<name>I3R324_HALMT</name>
<evidence type="ECO:0000313" key="2">
    <source>
        <dbReference type="EMBL" id="AFK18634.1"/>
    </source>
</evidence>
<dbReference type="PaxDb" id="523841-HFX_0913"/>
<dbReference type="AlphaFoldDB" id="I3R324"/>
<reference evidence="5 9" key="6">
    <citation type="submission" date="2019-04" db="EMBL/GenBank/DDBJ databases">
        <title>Methylomes of two halophilic Archaea, Haloarcula marismortui and Haloferax mediterranei.</title>
        <authorList>
            <person name="DasSarma S."/>
            <person name="DasSarma P."/>
            <person name="DasSarma S."/>
            <person name="Fomenkov A."/>
            <person name="Vincze T."/>
            <person name="Anton B.P."/>
            <person name="Roberts R.J."/>
        </authorList>
    </citation>
    <scope>NUCLEOTIDE SEQUENCE [LARGE SCALE GENOMIC DNA]</scope>
    <source>
        <strain evidence="5">ATCC 33500</strain>
        <strain evidence="9">ATCC 33500 / DSM 1411 / JCM 8866 / NBRC 14739 / NCIMB 2177 / R-4</strain>
    </source>
</reference>
<reference evidence="4 7" key="3">
    <citation type="journal article" date="2014" name="PLoS Genet.">
        <title>Phylogenetically driven sequencing of extremely halophilic archaea reveals strategies for static and dynamic osmo-response.</title>
        <authorList>
            <person name="Becker E.A."/>
            <person name="Seitzer P.M."/>
            <person name="Tritt A."/>
            <person name="Larsen D."/>
            <person name="Krusor M."/>
            <person name="Yao A.I."/>
            <person name="Wu D."/>
            <person name="Madern D."/>
            <person name="Eisen J.A."/>
            <person name="Darling A.E."/>
            <person name="Facciotti M.T."/>
        </authorList>
    </citation>
    <scope>NUCLEOTIDE SEQUENCE [LARGE SCALE GENOMIC DNA]</scope>
    <source>
        <strain evidence="4">ATCC 33500</strain>
        <strain evidence="7">ATCC 33500 / DSM 1411 / JCM 8866 / NBRC 14739 / NCIMB 2177 / R-4</strain>
    </source>
</reference>
<dbReference type="EMBL" id="CP007551">
    <property type="protein sequence ID" value="AHZ21994.1"/>
    <property type="molecule type" value="Genomic_DNA"/>
</dbReference>
<dbReference type="Proteomes" id="UP000027075">
    <property type="component" value="Chromosome"/>
</dbReference>
<feature type="transmembrane region" description="Helical" evidence="1">
    <location>
        <begin position="33"/>
        <end position="55"/>
    </location>
</feature>
<feature type="transmembrane region" description="Helical" evidence="1">
    <location>
        <begin position="114"/>
        <end position="139"/>
    </location>
</feature>
<proteinExistence type="predicted"/>
<keyword evidence="1" id="KW-1133">Transmembrane helix</keyword>
<dbReference type="Proteomes" id="UP000006469">
    <property type="component" value="Chromosome"/>
</dbReference>
<evidence type="ECO:0000313" key="7">
    <source>
        <dbReference type="Proteomes" id="UP000011603"/>
    </source>
</evidence>
<dbReference type="EMBL" id="CP001868">
    <property type="protein sequence ID" value="AFK18634.1"/>
    <property type="molecule type" value="Genomic_DNA"/>
</dbReference>
<keyword evidence="1" id="KW-0812">Transmembrane</keyword>
<dbReference type="HOGENOM" id="CLU_1700231_0_0_2"/>
<dbReference type="EMBL" id="AOLO01000007">
    <property type="protein sequence ID" value="EMA02090.1"/>
    <property type="molecule type" value="Genomic_DNA"/>
</dbReference>
<evidence type="ECO:0000313" key="3">
    <source>
        <dbReference type="EMBL" id="AHZ21994.1"/>
    </source>
</evidence>
<protein>
    <submittedName>
        <fullName evidence="2">Uncharacterized protein</fullName>
    </submittedName>
</protein>
<dbReference type="OrthoDB" id="292780at2157"/>
<dbReference type="GeneID" id="40156273"/>
<reference evidence="2" key="1">
    <citation type="journal article" date="2012" name="Appl. Environ. Microbiol.">
        <title>Identification of the haloarchaeal phasin (PhaP) that functions in polyhydroxyalkanoate accumulation and granule formation in Haloferax mediterranei.</title>
        <authorList>
            <person name="Cai S."/>
            <person name="Cai L."/>
            <person name="Liu H."/>
            <person name="Liu X."/>
            <person name="Han J."/>
            <person name="Zhou J."/>
            <person name="Xiang H."/>
        </authorList>
    </citation>
    <scope>NUCLEOTIDE SEQUENCE</scope>
    <source>
        <strain evidence="2">CGMCC 1.2087</strain>
    </source>
</reference>
<evidence type="ECO:0000313" key="5">
    <source>
        <dbReference type="EMBL" id="QCQ75134.1"/>
    </source>
</evidence>
<evidence type="ECO:0000256" key="1">
    <source>
        <dbReference type="SAM" id="Phobius"/>
    </source>
</evidence>
<dbReference type="EMBL" id="CP039139">
    <property type="protein sequence ID" value="QCQ75134.1"/>
    <property type="molecule type" value="Genomic_DNA"/>
</dbReference>
<accession>I3R324</accession>
<gene>
    <name evidence="2" type="ordered locus">HFX_0913</name>
    <name evidence="3" type="ORF">BM92_04650</name>
    <name evidence="4" type="ORF">C439_05905</name>
    <name evidence="5" type="ORF">E6P09_07610</name>
</gene>
<evidence type="ECO:0000313" key="9">
    <source>
        <dbReference type="Proteomes" id="UP000299011"/>
    </source>
</evidence>
<dbReference type="Proteomes" id="UP000299011">
    <property type="component" value="Chromosome"/>
</dbReference>
<keyword evidence="1" id="KW-0472">Membrane</keyword>
<dbReference type="RefSeq" id="WP_004057280.1">
    <property type="nucleotide sequence ID" value="NC_017941.2"/>
</dbReference>
<evidence type="ECO:0000313" key="8">
    <source>
        <dbReference type="Proteomes" id="UP000027075"/>
    </source>
</evidence>
<organism evidence="2 6">
    <name type="scientific">Haloferax mediterranei (strain ATCC 33500 / DSM 1411 / JCM 8866 / NBRC 14739 / NCIMB 2177 / R-4)</name>
    <name type="common">Halobacterium mediterranei</name>
    <dbReference type="NCBI Taxonomy" id="523841"/>
    <lineage>
        <taxon>Archaea</taxon>
        <taxon>Methanobacteriati</taxon>
        <taxon>Methanobacteriota</taxon>
        <taxon>Stenosarchaea group</taxon>
        <taxon>Halobacteria</taxon>
        <taxon>Halobacteriales</taxon>
        <taxon>Haloferacaceae</taxon>
        <taxon>Haloferax</taxon>
    </lineage>
</organism>
<keyword evidence="7" id="KW-1185">Reference proteome</keyword>
<evidence type="ECO:0000313" key="4">
    <source>
        <dbReference type="EMBL" id="EMA02090.1"/>
    </source>
</evidence>
<dbReference type="STRING" id="523841.HFX_0913"/>
<reference evidence="2 6" key="2">
    <citation type="journal article" date="2012" name="J. Bacteriol.">
        <title>Complete genome sequence of the metabolically versatile halophilic archaeon Haloferax mediterranei, a poly(3-hydroxybutyrate-co-3-hydroxyvalerate) producer.</title>
        <authorList>
            <person name="Han J."/>
            <person name="Zhang F."/>
            <person name="Hou J."/>
            <person name="Liu X."/>
            <person name="Li M."/>
            <person name="Liu H."/>
            <person name="Cai L."/>
            <person name="Zhang B."/>
            <person name="Chen Y."/>
            <person name="Zhou J."/>
            <person name="Hu S."/>
            <person name="Xiang H."/>
        </authorList>
    </citation>
    <scope>NUCLEOTIDE SEQUENCE [LARGE SCALE GENOMIC DNA]</scope>
    <source>
        <strain evidence="6">ATCC 33500 / DSM 1411 / JCM 8866 / NBRC 14739 / NCIMB 2177 / R-4</strain>
        <strain evidence="2">CGMCC 1.2087</strain>
    </source>
</reference>
<reference evidence="3 8" key="4">
    <citation type="submission" date="2014-04" db="EMBL/GenBank/DDBJ databases">
        <title>Transcriptional profiles of Haloferax mediterranei on the basis of nitrogen availability.</title>
        <authorList>
            <person name="Bautista V."/>
        </authorList>
    </citation>
    <scope>NUCLEOTIDE SEQUENCE [LARGE SCALE GENOMIC DNA]</scope>
    <source>
        <strain evidence="3">ATCC 33500</strain>
        <strain evidence="8">ATCC 33500 / DSM 1411 / JCM 8866 / NBRC 14739 / NCIMB 2177 / R-4</strain>
    </source>
</reference>
<sequence length="154" mass="15863">MVSETTDSPDDGGVSVLGVLTSFSDNPDDLRSFLRAPAAFIVMTIATWVVTNVFLRPAEFVFGTVDWTVAMATGVIEDAFGTAGASAWKGLTSILELPAMFRSVLAGPLMDAGLAAPIAGAFASALLATVATLVAYLIVRVIADFIPGLGGLLP</sequence>